<dbReference type="CDD" id="cd20175">
    <property type="entry name" value="ThyX"/>
    <property type="match status" value="1"/>
</dbReference>
<dbReference type="InParanoid" id="A0A1Q6DVA3"/>
<dbReference type="SUPFAM" id="SSF69796">
    <property type="entry name" value="Thymidylate synthase-complementing protein Thy1"/>
    <property type="match status" value="1"/>
</dbReference>
<dbReference type="Gene3D" id="3.30.1360.170">
    <property type="match status" value="1"/>
</dbReference>
<comment type="caution">
    <text evidence="2">The sequence shown here is derived from an EMBL/GenBank/DDBJ whole genome shotgun (WGS) entry which is preliminary data.</text>
</comment>
<name>A0A1Q6DVA3_METT1</name>
<dbReference type="GO" id="GO:0006231">
    <property type="term" value="P:dTMP biosynthetic process"/>
    <property type="evidence" value="ECO:0007669"/>
    <property type="project" value="UniProtKB-UniRule"/>
</dbReference>
<sequence length="295" mass="33984">MEVTILDYPVNGEETLAKCGMATTTSSPPTEYDIEQKEIEKFIETGRSMELSSVFDFPQIIYQVKDVSRSFTHQHVRHRMAAHMQQSMRYVEIDPSLEKEPFFVIPPSIIEKGKQSVLGYIKSQINSAKQYKSLINKELPSEDARFSLPIGTKTFLSTAMNVESLLHYFNVRSCYDSQWEIRTNSYALIAGCKLIYPNIFNKCGPHCIRGKCKGRGNGKCREKAINLLKDIEKRVNKKRNKFNRLKPGEKIKFDLTDLLGYQADPELEKEIAHELDIEKINLDRKVNLEIKKPEN</sequence>
<dbReference type="NCBIfam" id="TIGR02170">
    <property type="entry name" value="thyX"/>
    <property type="match status" value="1"/>
</dbReference>
<dbReference type="EC" id="2.1.1.148" evidence="1"/>
<dbReference type="EMBL" id="MSDW01000001">
    <property type="protein sequence ID" value="OKY78273.1"/>
    <property type="molecule type" value="Genomic_DNA"/>
</dbReference>
<protein>
    <recommendedName>
        <fullName evidence="1">FAD-dependent thymidylate synthase</fullName>
        <ecNumber evidence="1">2.1.1.148</ecNumber>
    </recommendedName>
</protein>
<dbReference type="GO" id="GO:0004799">
    <property type="term" value="F:thymidylate synthase activity"/>
    <property type="evidence" value="ECO:0007669"/>
    <property type="project" value="TreeGrafter"/>
</dbReference>
<dbReference type="PROSITE" id="PS51331">
    <property type="entry name" value="THYX"/>
    <property type="match status" value="1"/>
</dbReference>
<dbReference type="Pfam" id="PF02511">
    <property type="entry name" value="Thy1"/>
    <property type="match status" value="1"/>
</dbReference>
<evidence type="ECO:0000313" key="3">
    <source>
        <dbReference type="Proteomes" id="UP000185744"/>
    </source>
</evidence>
<gene>
    <name evidence="2" type="ORF">BTN85_0760</name>
</gene>
<dbReference type="InterPro" id="IPR003669">
    <property type="entry name" value="Thymidylate_synthase_ThyX"/>
</dbReference>
<reference evidence="2" key="1">
    <citation type="submission" date="2016-12" db="EMBL/GenBank/DDBJ databases">
        <title>Discovery of methanogenic haloarchaea.</title>
        <authorList>
            <person name="Sorokin D.Y."/>
            <person name="Makarova K.S."/>
            <person name="Abbas B."/>
            <person name="Ferrer M."/>
            <person name="Golyshin P.N."/>
        </authorList>
    </citation>
    <scope>NUCLEOTIDE SEQUENCE [LARGE SCALE GENOMIC DNA]</scope>
    <source>
        <strain evidence="2">HMET1</strain>
    </source>
</reference>
<dbReference type="STRING" id="1903181.BTN85_0760"/>
<dbReference type="AlphaFoldDB" id="A0A1Q6DVA3"/>
<dbReference type="GO" id="GO:0050797">
    <property type="term" value="F:thymidylate synthase (FAD) activity"/>
    <property type="evidence" value="ECO:0007669"/>
    <property type="project" value="UniProtKB-UniRule"/>
</dbReference>
<dbReference type="Proteomes" id="UP000185744">
    <property type="component" value="Unassembled WGS sequence"/>
</dbReference>
<keyword evidence="3" id="KW-1185">Reference proteome</keyword>
<proteinExistence type="predicted"/>
<dbReference type="PANTHER" id="PTHR34934">
    <property type="entry name" value="FLAVIN-DEPENDENT THYMIDYLATE SYNTHASE"/>
    <property type="match status" value="1"/>
</dbReference>
<organism evidence="2 3">
    <name type="scientific">Methanohalarchaeum thermophilum</name>
    <dbReference type="NCBI Taxonomy" id="1903181"/>
    <lineage>
        <taxon>Archaea</taxon>
        <taxon>Methanobacteriati</taxon>
        <taxon>Methanobacteriota</taxon>
        <taxon>Methanonatronarchaeia</taxon>
        <taxon>Methanonatronarchaeales</taxon>
        <taxon>Methanonatronarchaeaceae</taxon>
        <taxon>Candidatus Methanohalarchaeum</taxon>
    </lineage>
</organism>
<accession>A0A1Q6DVA3</accession>
<evidence type="ECO:0000256" key="1">
    <source>
        <dbReference type="NCBIfam" id="TIGR02170"/>
    </source>
</evidence>
<dbReference type="InterPro" id="IPR036098">
    <property type="entry name" value="Thymidylate_synthase_ThyX_sf"/>
</dbReference>
<dbReference type="GO" id="GO:0050660">
    <property type="term" value="F:flavin adenine dinucleotide binding"/>
    <property type="evidence" value="ECO:0007669"/>
    <property type="project" value="UniProtKB-UniRule"/>
</dbReference>
<evidence type="ECO:0000313" key="2">
    <source>
        <dbReference type="EMBL" id="OKY78273.1"/>
    </source>
</evidence>
<dbReference type="GO" id="GO:0070402">
    <property type="term" value="F:NADPH binding"/>
    <property type="evidence" value="ECO:0007669"/>
    <property type="project" value="TreeGrafter"/>
</dbReference>
<dbReference type="PANTHER" id="PTHR34934:SF1">
    <property type="entry name" value="FLAVIN-DEPENDENT THYMIDYLATE SYNTHASE"/>
    <property type="match status" value="1"/>
</dbReference>